<dbReference type="EMBL" id="BNEK01000005">
    <property type="protein sequence ID" value="GHJ30727.1"/>
    <property type="molecule type" value="Genomic_DNA"/>
</dbReference>
<sequence length="98" mass="10469">MGFLVADILDRRAGGGNRFFTRGRPVGGRDEVTGPVARSPGVPADRCRAGPPGPRAPSGTGDLRTARQGAALDRMRLTERCRFTERPVQTFQMDGATA</sequence>
<protein>
    <submittedName>
        <fullName evidence="2">Uncharacterized protein</fullName>
    </submittedName>
</protein>
<reference evidence="2" key="1">
    <citation type="submission" date="2024-05" db="EMBL/GenBank/DDBJ databases">
        <title>Whole genome shotgun sequence of Streptomyces hygroscopicus NBRC 113678.</title>
        <authorList>
            <person name="Komaki H."/>
            <person name="Tamura T."/>
        </authorList>
    </citation>
    <scope>NUCLEOTIDE SEQUENCE</scope>
    <source>
        <strain evidence="2">N11-34</strain>
    </source>
</reference>
<evidence type="ECO:0000313" key="3">
    <source>
        <dbReference type="Proteomes" id="UP001054854"/>
    </source>
</evidence>
<keyword evidence="3" id="KW-1185">Reference proteome</keyword>
<gene>
    <name evidence="2" type="ORF">TPA0910_51600</name>
</gene>
<feature type="region of interest" description="Disordered" evidence="1">
    <location>
        <begin position="20"/>
        <end position="63"/>
    </location>
</feature>
<name>A0ABQ3U555_STRHY</name>
<accession>A0ABQ3U555</accession>
<dbReference type="Proteomes" id="UP001054854">
    <property type="component" value="Unassembled WGS sequence"/>
</dbReference>
<proteinExistence type="predicted"/>
<evidence type="ECO:0000313" key="2">
    <source>
        <dbReference type="EMBL" id="GHJ30727.1"/>
    </source>
</evidence>
<comment type="caution">
    <text evidence="2">The sequence shown here is derived from an EMBL/GenBank/DDBJ whole genome shotgun (WGS) entry which is preliminary data.</text>
</comment>
<evidence type="ECO:0000256" key="1">
    <source>
        <dbReference type="SAM" id="MobiDB-lite"/>
    </source>
</evidence>
<organism evidence="2 3">
    <name type="scientific">Streptomyces hygroscopicus</name>
    <dbReference type="NCBI Taxonomy" id="1912"/>
    <lineage>
        <taxon>Bacteria</taxon>
        <taxon>Bacillati</taxon>
        <taxon>Actinomycetota</taxon>
        <taxon>Actinomycetes</taxon>
        <taxon>Kitasatosporales</taxon>
        <taxon>Streptomycetaceae</taxon>
        <taxon>Streptomyces</taxon>
        <taxon>Streptomyces violaceusniger group</taxon>
    </lineage>
</organism>